<dbReference type="AlphaFoldDB" id="A0A6C0BQY4"/>
<organism evidence="3">
    <name type="scientific">viral metagenome</name>
    <dbReference type="NCBI Taxonomy" id="1070528"/>
    <lineage>
        <taxon>unclassified sequences</taxon>
        <taxon>metagenomes</taxon>
        <taxon>organismal metagenomes</taxon>
    </lineage>
</organism>
<name>A0A6C0BQY4_9ZZZZ</name>
<evidence type="ECO:0000259" key="2">
    <source>
        <dbReference type="PROSITE" id="PS50118"/>
    </source>
</evidence>
<dbReference type="Gene3D" id="1.10.30.10">
    <property type="entry name" value="High mobility group box domain"/>
    <property type="match status" value="1"/>
</dbReference>
<dbReference type="InterPro" id="IPR036910">
    <property type="entry name" value="HMG_box_dom_sf"/>
</dbReference>
<sequence length="133" mass="15474">MSVANLNKEVLRFTLKFKQEVLQDVLANVTEETGSPYYVHINEQLNKISEEIKNFEKSYRASLSQKGPRGTKQKTKSLVPRPMSAYNKFIKQTLPKIKKDLPDMDNKSRMSKASEIWKKLSPSEKEEYSKLEF</sequence>
<accession>A0A6C0BQY4</accession>
<dbReference type="SUPFAM" id="SSF47095">
    <property type="entry name" value="HMG-box"/>
    <property type="match status" value="1"/>
</dbReference>
<dbReference type="Pfam" id="PF00505">
    <property type="entry name" value="HMG_box"/>
    <property type="match status" value="1"/>
</dbReference>
<protein>
    <recommendedName>
        <fullName evidence="2">HMG box domain-containing protein</fullName>
    </recommendedName>
</protein>
<feature type="compositionally biased region" description="Basic and acidic residues" evidence="1">
    <location>
        <begin position="99"/>
        <end position="108"/>
    </location>
</feature>
<feature type="domain" description="HMG box" evidence="2">
    <location>
        <begin position="79"/>
        <end position="133"/>
    </location>
</feature>
<feature type="region of interest" description="Disordered" evidence="1">
    <location>
        <begin position="99"/>
        <end position="133"/>
    </location>
</feature>
<evidence type="ECO:0000313" key="3">
    <source>
        <dbReference type="EMBL" id="QHS94402.1"/>
    </source>
</evidence>
<reference evidence="3" key="1">
    <citation type="journal article" date="2020" name="Nature">
        <title>Giant virus diversity and host interactions through global metagenomics.</title>
        <authorList>
            <person name="Schulz F."/>
            <person name="Roux S."/>
            <person name="Paez-Espino D."/>
            <person name="Jungbluth S."/>
            <person name="Walsh D.A."/>
            <person name="Denef V.J."/>
            <person name="McMahon K.D."/>
            <person name="Konstantinidis K.T."/>
            <person name="Eloe-Fadrosh E.A."/>
            <person name="Kyrpides N.C."/>
            <person name="Woyke T."/>
        </authorList>
    </citation>
    <scope>NUCLEOTIDE SEQUENCE</scope>
    <source>
        <strain evidence="3">GVMAG-M-3300018416-26</strain>
    </source>
</reference>
<evidence type="ECO:0000256" key="1">
    <source>
        <dbReference type="SAM" id="MobiDB-lite"/>
    </source>
</evidence>
<dbReference type="PROSITE" id="PS50118">
    <property type="entry name" value="HMG_BOX_2"/>
    <property type="match status" value="1"/>
</dbReference>
<feature type="compositionally biased region" description="Basic and acidic residues" evidence="1">
    <location>
        <begin position="115"/>
        <end position="133"/>
    </location>
</feature>
<dbReference type="InterPro" id="IPR009071">
    <property type="entry name" value="HMG_box_dom"/>
</dbReference>
<dbReference type="CDD" id="cd00084">
    <property type="entry name" value="HMG-box_SF"/>
    <property type="match status" value="1"/>
</dbReference>
<proteinExistence type="predicted"/>
<dbReference type="EMBL" id="MN739221">
    <property type="protein sequence ID" value="QHS94402.1"/>
    <property type="molecule type" value="Genomic_DNA"/>
</dbReference>